<feature type="transmembrane region" description="Helical" evidence="1">
    <location>
        <begin position="162"/>
        <end position="181"/>
    </location>
</feature>
<keyword evidence="1" id="KW-1133">Transmembrane helix</keyword>
<keyword evidence="1" id="KW-0812">Transmembrane</keyword>
<keyword evidence="1" id="KW-0472">Membrane</keyword>
<dbReference type="Gene3D" id="1.20.1250.20">
    <property type="entry name" value="MFS general substrate transporter like domains"/>
    <property type="match status" value="1"/>
</dbReference>
<dbReference type="InterPro" id="IPR036259">
    <property type="entry name" value="MFS_trans_sf"/>
</dbReference>
<dbReference type="SUPFAM" id="SSF103473">
    <property type="entry name" value="MFS general substrate transporter"/>
    <property type="match status" value="1"/>
</dbReference>
<feature type="transmembrane region" description="Helical" evidence="1">
    <location>
        <begin position="202"/>
        <end position="227"/>
    </location>
</feature>
<proteinExistence type="predicted"/>
<protein>
    <submittedName>
        <fullName evidence="2">Permease of the major facilitator superfamily</fullName>
    </submittedName>
</protein>
<accession>A0A1V1PG60</accession>
<evidence type="ECO:0000256" key="1">
    <source>
        <dbReference type="SAM" id="Phobius"/>
    </source>
</evidence>
<feature type="transmembrane region" description="Helical" evidence="1">
    <location>
        <begin position="99"/>
        <end position="116"/>
    </location>
</feature>
<feature type="transmembrane region" description="Helical" evidence="1">
    <location>
        <begin position="292"/>
        <end position="310"/>
    </location>
</feature>
<feature type="transmembrane region" description="Helical" evidence="1">
    <location>
        <begin position="268"/>
        <end position="286"/>
    </location>
</feature>
<evidence type="ECO:0000313" key="2">
    <source>
        <dbReference type="EMBL" id="ETR73758.1"/>
    </source>
</evidence>
<evidence type="ECO:0000313" key="3">
    <source>
        <dbReference type="Proteomes" id="UP000189670"/>
    </source>
</evidence>
<feature type="transmembrane region" description="Helical" evidence="1">
    <location>
        <begin position="75"/>
        <end position="93"/>
    </location>
</feature>
<organism evidence="2 3">
    <name type="scientific">Candidatus Magnetoglobus multicellularis str. Araruama</name>
    <dbReference type="NCBI Taxonomy" id="890399"/>
    <lineage>
        <taxon>Bacteria</taxon>
        <taxon>Pseudomonadati</taxon>
        <taxon>Thermodesulfobacteriota</taxon>
        <taxon>Desulfobacteria</taxon>
        <taxon>Desulfobacterales</taxon>
        <taxon>Desulfobacteraceae</taxon>
        <taxon>Candidatus Magnetoglobus</taxon>
    </lineage>
</organism>
<gene>
    <name evidence="2" type="ORF">OMM_00727</name>
</gene>
<sequence>MTTHNHYPMYRYLMILTIASTMGLQTWRTLFDNFAVHVCHLQGFHVGLLQSVREIPGFLALLAIYLLLLMKEHRLSALSVVFLGLGVSATGFFPSWMGLIFTTLLMSFGFHYFETTNQSLTLQYFDNQTAPWVLGKLKSFAAASNIAAGITVFFVAPYLEFYEMYACIGALVILAGVWAFFQNPADNNLVPQHKHMVIRKRYFLYYFLTLMAGARRQIFVAFAVFLMVQKFEYSVQMISILFVTNNIINYFISPLVGKGIIRFGERKVLSLEYFSLLFIFIAYATVQTPWCIAVLYILDHIFLTLPLRFVHFIRK</sequence>
<dbReference type="AlphaFoldDB" id="A0A1V1PG60"/>
<feature type="transmembrane region" description="Helical" evidence="1">
    <location>
        <begin position="233"/>
        <end position="256"/>
    </location>
</feature>
<dbReference type="EMBL" id="ATBP01000040">
    <property type="protein sequence ID" value="ETR73758.1"/>
    <property type="molecule type" value="Genomic_DNA"/>
</dbReference>
<reference evidence="3" key="1">
    <citation type="submission" date="2012-11" db="EMBL/GenBank/DDBJ databases">
        <authorList>
            <person name="Lucero-Rivera Y.E."/>
            <person name="Tovar-Ramirez D."/>
        </authorList>
    </citation>
    <scope>NUCLEOTIDE SEQUENCE [LARGE SCALE GENOMIC DNA]</scope>
    <source>
        <strain evidence="3">Araruama</strain>
    </source>
</reference>
<feature type="transmembrane region" description="Helical" evidence="1">
    <location>
        <begin position="137"/>
        <end position="156"/>
    </location>
</feature>
<name>A0A1V1PG60_9BACT</name>
<dbReference type="Proteomes" id="UP000189670">
    <property type="component" value="Unassembled WGS sequence"/>
</dbReference>
<comment type="caution">
    <text evidence="2">The sequence shown here is derived from an EMBL/GenBank/DDBJ whole genome shotgun (WGS) entry which is preliminary data.</text>
</comment>
<feature type="transmembrane region" description="Helical" evidence="1">
    <location>
        <begin position="12"/>
        <end position="31"/>
    </location>
</feature>
<feature type="transmembrane region" description="Helical" evidence="1">
    <location>
        <begin position="51"/>
        <end position="68"/>
    </location>
</feature>